<dbReference type="PANTHER" id="PTHR45527">
    <property type="entry name" value="NONRIBOSOMAL PEPTIDE SYNTHETASE"/>
    <property type="match status" value="1"/>
</dbReference>
<dbReference type="InterPro" id="IPR020845">
    <property type="entry name" value="AMP-binding_CS"/>
</dbReference>
<dbReference type="Gene3D" id="3.40.50.1820">
    <property type="entry name" value="alpha/beta hydrolase"/>
    <property type="match status" value="1"/>
</dbReference>
<evidence type="ECO:0000256" key="1">
    <source>
        <dbReference type="SAM" id="MobiDB-lite"/>
    </source>
</evidence>
<evidence type="ECO:0000259" key="4">
    <source>
        <dbReference type="Pfam" id="PF13193"/>
    </source>
</evidence>
<proteinExistence type="predicted"/>
<dbReference type="PANTHER" id="PTHR45527:SF1">
    <property type="entry name" value="FATTY ACID SYNTHASE"/>
    <property type="match status" value="1"/>
</dbReference>
<dbReference type="Pfam" id="PF00550">
    <property type="entry name" value="PP-binding"/>
    <property type="match status" value="1"/>
</dbReference>
<evidence type="ECO:0000313" key="5">
    <source>
        <dbReference type="EMBL" id="RLL71939.1"/>
    </source>
</evidence>
<accession>A0A421BUH4</accession>
<dbReference type="Pfam" id="PF00501">
    <property type="entry name" value="AMP-binding"/>
    <property type="match status" value="1"/>
</dbReference>
<dbReference type="SUPFAM" id="SSF53474">
    <property type="entry name" value="alpha/beta-Hydrolases"/>
    <property type="match status" value="1"/>
</dbReference>
<evidence type="ECO:0000259" key="3">
    <source>
        <dbReference type="Pfam" id="PF00550"/>
    </source>
</evidence>
<feature type="region of interest" description="Disordered" evidence="1">
    <location>
        <begin position="935"/>
        <end position="962"/>
    </location>
</feature>
<dbReference type="Gene3D" id="3.30.300.30">
    <property type="match status" value="1"/>
</dbReference>
<dbReference type="GO" id="GO:0043041">
    <property type="term" value="P:amino acid activation for nonribosomal peptide biosynthetic process"/>
    <property type="evidence" value="ECO:0007669"/>
    <property type="project" value="TreeGrafter"/>
</dbReference>
<gene>
    <name evidence="5" type="ORF">DYS74_04855</name>
</gene>
<dbReference type="InterPro" id="IPR045851">
    <property type="entry name" value="AMP-bd_C_sf"/>
</dbReference>
<dbReference type="InterPro" id="IPR025110">
    <property type="entry name" value="AMP-bd_C"/>
</dbReference>
<protein>
    <recommendedName>
        <fullName evidence="7">Amino acid adenylation domain-containing protein</fullName>
    </recommendedName>
</protein>
<evidence type="ECO:0008006" key="7">
    <source>
        <dbReference type="Google" id="ProtNLM"/>
    </source>
</evidence>
<dbReference type="InterPro" id="IPR009081">
    <property type="entry name" value="PP-bd_ACP"/>
</dbReference>
<sequence>MSGAPETPPELGPAALGPADLARPLWHRFARVAAALPTHPALLDADGALSYAGLLSLALRYGGVIAARVPAGAPVALCLRTSRHVVAAMLGALFAGRPYVPLDPGYPADHLRRILGHSAARLLIGDSSDDLAPLAVQAGGPCETVRAAEVLQAPIAVRGEGRPESPAYVIYTSGSTGAPKGVWQDQRGLLHDILQYTQMVHPGRDDRHSLLYSPCVNGALRDIFGAILNGATLCMSDLRSEGLHKVLHDLAARRVTILHAMPPVLRSLIRGAEGPICPEARLLYTAGDRFLTQDLQALRANLPAACEIYTGIGSTECATLYRQWIVPRDFTADSELVPVGYPVEAREMRLVDAQGAEVAAGEIGQIRVTSPHVARGYWNDAALTQSCFVEDPARPGWRSFQPGDLGRLRPDGLLDFLGRADRQIKIRGFRIEPAEIEAALRRMAGVAEAVIVPRTEAGRTRLIAFVEPDAGAQPEAGALRRSLCSSLPPQLHPERVVVLERLPRLGNFKLDVKALQALTEAADTDPVPRAGLRADYLSRWEKILKRPVDPDATLEALGADSLELLELELLLERDLKISVRGLLLPQATPRRIWAAAGPASGQGVPDAHPAADRLHALAALMAPSPGIPLDPDGLVRLHNHGGQRMPLLWCVNQVSEATALARALGPDQPLLAMRSLAGLDGGAPPTPGAARQVAERYIQILLARDLPLRVAVGGNCQAAPFAFQIATALSLEGYAVASLILLERMLPVPYGGRMLMLFGRDSRTHNPAFQFADPTAAWGSYLRDGHCAIIEGSHGDFFAPGNVASLAGALRAEIDATAATGLLPARARRAELSAQLVSEPDRRVCIRLRNPTGIAFEAGADSHIALAIHALDIGEADTRPLRVPDRMIPLPARLAPGETLEVSAPLPADRFGTGRYLIGLCEEGVGWFTPQAGADPVIEVPAQPGDRRPPPRPAGRGGHDTA</sequence>
<name>A0A421BUH4_9RHOB</name>
<dbReference type="EMBL" id="RCHI01000003">
    <property type="protein sequence ID" value="RLL71939.1"/>
    <property type="molecule type" value="Genomic_DNA"/>
</dbReference>
<feature type="domain" description="AMP-binding enzyme C-terminal" evidence="4">
    <location>
        <begin position="435"/>
        <end position="509"/>
    </location>
</feature>
<dbReference type="GO" id="GO:0005737">
    <property type="term" value="C:cytoplasm"/>
    <property type="evidence" value="ECO:0007669"/>
    <property type="project" value="TreeGrafter"/>
</dbReference>
<dbReference type="GO" id="GO:0044550">
    <property type="term" value="P:secondary metabolite biosynthetic process"/>
    <property type="evidence" value="ECO:0007669"/>
    <property type="project" value="TreeGrafter"/>
</dbReference>
<feature type="domain" description="Carrier" evidence="3">
    <location>
        <begin position="539"/>
        <end position="580"/>
    </location>
</feature>
<dbReference type="Proteomes" id="UP000279673">
    <property type="component" value="Unassembled WGS sequence"/>
</dbReference>
<dbReference type="InterPro" id="IPR042099">
    <property type="entry name" value="ANL_N_sf"/>
</dbReference>
<keyword evidence="6" id="KW-1185">Reference proteome</keyword>
<dbReference type="InterPro" id="IPR000873">
    <property type="entry name" value="AMP-dep_synth/lig_dom"/>
</dbReference>
<comment type="caution">
    <text evidence="5">The sequence shown here is derived from an EMBL/GenBank/DDBJ whole genome shotgun (WGS) entry which is preliminary data.</text>
</comment>
<dbReference type="Gene3D" id="3.40.50.12780">
    <property type="entry name" value="N-terminal domain of ligase-like"/>
    <property type="match status" value="1"/>
</dbReference>
<reference evidence="5 6" key="1">
    <citation type="submission" date="2018-10" db="EMBL/GenBank/DDBJ databases">
        <title>Rhodobacter sp . BO-81.</title>
        <authorList>
            <person name="Im W.T."/>
        </authorList>
    </citation>
    <scope>NUCLEOTIDE SEQUENCE [LARGE SCALE GENOMIC DNA]</scope>
    <source>
        <strain evidence="5 6">BO-81</strain>
    </source>
</reference>
<dbReference type="Pfam" id="PF13193">
    <property type="entry name" value="AMP-binding_C"/>
    <property type="match status" value="1"/>
</dbReference>
<evidence type="ECO:0000259" key="2">
    <source>
        <dbReference type="Pfam" id="PF00501"/>
    </source>
</evidence>
<evidence type="ECO:0000313" key="6">
    <source>
        <dbReference type="Proteomes" id="UP000279673"/>
    </source>
</evidence>
<dbReference type="InterPro" id="IPR029058">
    <property type="entry name" value="AB_hydrolase_fold"/>
</dbReference>
<dbReference type="RefSeq" id="WP_121531469.1">
    <property type="nucleotide sequence ID" value="NZ_RCHI01000003.1"/>
</dbReference>
<dbReference type="SUPFAM" id="SSF56801">
    <property type="entry name" value="Acetyl-CoA synthetase-like"/>
    <property type="match status" value="1"/>
</dbReference>
<dbReference type="AlphaFoldDB" id="A0A421BUH4"/>
<dbReference type="PROSITE" id="PS00455">
    <property type="entry name" value="AMP_BINDING"/>
    <property type="match status" value="1"/>
</dbReference>
<feature type="domain" description="AMP-dependent synthetase/ligase" evidence="2">
    <location>
        <begin position="29"/>
        <end position="378"/>
    </location>
</feature>
<organism evidence="5 6">
    <name type="scientific">Paenirhodobacter hankyongi</name>
    <dbReference type="NCBI Taxonomy" id="2294033"/>
    <lineage>
        <taxon>Bacteria</taxon>
        <taxon>Pseudomonadati</taxon>
        <taxon>Pseudomonadota</taxon>
        <taxon>Alphaproteobacteria</taxon>
        <taxon>Rhodobacterales</taxon>
        <taxon>Rhodobacter group</taxon>
        <taxon>Paenirhodobacter</taxon>
    </lineage>
</organism>
<dbReference type="GO" id="GO:0031177">
    <property type="term" value="F:phosphopantetheine binding"/>
    <property type="evidence" value="ECO:0007669"/>
    <property type="project" value="TreeGrafter"/>
</dbReference>